<keyword evidence="5" id="KW-0862">Zinc</keyword>
<evidence type="ECO:0000256" key="6">
    <source>
        <dbReference type="ARBA" id="ARBA00023049"/>
    </source>
</evidence>
<keyword evidence="7" id="KW-0472">Membrane</keyword>
<dbReference type="AlphaFoldDB" id="A0AAE3DI30"/>
<dbReference type="PANTHER" id="PTHR39188:SF3">
    <property type="entry name" value="STAGE IV SPORULATION PROTEIN FB"/>
    <property type="match status" value="1"/>
</dbReference>
<comment type="similarity">
    <text evidence="2">Belongs to the peptidase M50B family.</text>
</comment>
<evidence type="ECO:0008006" key="10">
    <source>
        <dbReference type="Google" id="ProtNLM"/>
    </source>
</evidence>
<dbReference type="Proteomes" id="UP001199424">
    <property type="component" value="Unassembled WGS sequence"/>
</dbReference>
<dbReference type="InterPro" id="IPR049500">
    <property type="entry name" value="Peptidase_M50B-like"/>
</dbReference>
<evidence type="ECO:0000313" key="9">
    <source>
        <dbReference type="Proteomes" id="UP001199424"/>
    </source>
</evidence>
<protein>
    <recommendedName>
        <fullName evidence="10">Peptidase M50 domain-containing protein</fullName>
    </recommendedName>
</protein>
<keyword evidence="7" id="KW-1133">Transmembrane helix</keyword>
<feature type="transmembrane region" description="Helical" evidence="7">
    <location>
        <begin position="82"/>
        <end position="102"/>
    </location>
</feature>
<proteinExistence type="inferred from homology"/>
<reference evidence="8" key="1">
    <citation type="submission" date="2021-10" db="EMBL/GenBank/DDBJ databases">
        <title>Anaerobic single-cell dispensing facilitates the cultivation of human gut bacteria.</title>
        <authorList>
            <person name="Afrizal A."/>
        </authorList>
    </citation>
    <scope>NUCLEOTIDE SEQUENCE</scope>
    <source>
        <strain evidence="8">CLA-AA-H250</strain>
    </source>
</reference>
<evidence type="ECO:0000256" key="7">
    <source>
        <dbReference type="SAM" id="Phobius"/>
    </source>
</evidence>
<keyword evidence="6" id="KW-0482">Metalloprotease</keyword>
<dbReference type="Pfam" id="PF13398">
    <property type="entry name" value="Peptidase_M50B"/>
    <property type="match status" value="1"/>
</dbReference>
<keyword evidence="9" id="KW-1185">Reference proteome</keyword>
<dbReference type="GO" id="GO:0006508">
    <property type="term" value="P:proteolysis"/>
    <property type="evidence" value="ECO:0007669"/>
    <property type="project" value="UniProtKB-KW"/>
</dbReference>
<organism evidence="8 9">
    <name type="scientific">Hominenteromicrobium mulieris</name>
    <dbReference type="NCBI Taxonomy" id="2885357"/>
    <lineage>
        <taxon>Bacteria</taxon>
        <taxon>Bacillati</taxon>
        <taxon>Bacillota</taxon>
        <taxon>Clostridia</taxon>
        <taxon>Eubacteriales</taxon>
        <taxon>Oscillospiraceae</taxon>
        <taxon>Hominenteromicrobium</taxon>
    </lineage>
</organism>
<dbReference type="RefSeq" id="WP_308448713.1">
    <property type="nucleotide sequence ID" value="NZ_JAJEQC010000003.1"/>
</dbReference>
<keyword evidence="7" id="KW-0812">Transmembrane</keyword>
<accession>A0AAE3DI30</accession>
<feature type="transmembrane region" description="Helical" evidence="7">
    <location>
        <begin position="146"/>
        <end position="165"/>
    </location>
</feature>
<comment type="caution">
    <text evidence="8">The sequence shown here is derived from an EMBL/GenBank/DDBJ whole genome shotgun (WGS) entry which is preliminary data.</text>
</comment>
<name>A0AAE3DI30_9FIRM</name>
<dbReference type="PANTHER" id="PTHR39188">
    <property type="entry name" value="MEMBRANE-ASSOCIATED ZINC METALLOPROTEASE M50B"/>
    <property type="match status" value="1"/>
</dbReference>
<evidence type="ECO:0000313" key="8">
    <source>
        <dbReference type="EMBL" id="MCC2136157.1"/>
    </source>
</evidence>
<gene>
    <name evidence="8" type="ORF">LKD31_03895</name>
</gene>
<dbReference type="GO" id="GO:0008237">
    <property type="term" value="F:metallopeptidase activity"/>
    <property type="evidence" value="ECO:0007669"/>
    <property type="project" value="UniProtKB-KW"/>
</dbReference>
<keyword evidence="4" id="KW-0378">Hydrolase</keyword>
<evidence type="ECO:0000256" key="3">
    <source>
        <dbReference type="ARBA" id="ARBA00022670"/>
    </source>
</evidence>
<evidence type="ECO:0000256" key="4">
    <source>
        <dbReference type="ARBA" id="ARBA00022801"/>
    </source>
</evidence>
<keyword evidence="3" id="KW-0645">Protease</keyword>
<feature type="transmembrane region" description="Helical" evidence="7">
    <location>
        <begin position="47"/>
        <end position="70"/>
    </location>
</feature>
<evidence type="ECO:0000256" key="5">
    <source>
        <dbReference type="ARBA" id="ARBA00022833"/>
    </source>
</evidence>
<comment type="cofactor">
    <cofactor evidence="1">
        <name>Zn(2+)</name>
        <dbReference type="ChEBI" id="CHEBI:29105"/>
    </cofactor>
</comment>
<dbReference type="EMBL" id="JAJEQC010000003">
    <property type="protein sequence ID" value="MCC2136157.1"/>
    <property type="molecule type" value="Genomic_DNA"/>
</dbReference>
<feature type="transmembrane region" description="Helical" evidence="7">
    <location>
        <begin position="171"/>
        <end position="188"/>
    </location>
</feature>
<evidence type="ECO:0000256" key="2">
    <source>
        <dbReference type="ARBA" id="ARBA00007931"/>
    </source>
</evidence>
<sequence>MTFRIHNTVLTLRFGFFAVLAVLLTLDGGVHVLPALLAVAVHETGHILAAKLCGMQIKSVTFGALGIHMAGETASVGDFRRAVVSLAGPFANLLSFLLLLPLPRAYPAVQLTLFAFHVLPAVPLDGGTALYCLLRGTFSEKTAERTITVSSVLLALTLGTLGFSVLISTGYNFTLLFLAVYILFYLILKQRGNMC</sequence>
<evidence type="ECO:0000256" key="1">
    <source>
        <dbReference type="ARBA" id="ARBA00001947"/>
    </source>
</evidence>
<feature type="transmembrane region" description="Helical" evidence="7">
    <location>
        <begin position="12"/>
        <end position="41"/>
    </location>
</feature>
<feature type="transmembrane region" description="Helical" evidence="7">
    <location>
        <begin position="114"/>
        <end position="134"/>
    </location>
</feature>